<keyword evidence="3" id="KW-0238">DNA-binding</keyword>
<keyword evidence="2" id="KW-0805">Transcription regulation</keyword>
<keyword evidence="4" id="KW-0804">Transcription</keyword>
<accession>A0AAE5BVY5</accession>
<dbReference type="PANTHER" id="PTHR34294">
    <property type="entry name" value="TRANSCRIPTIONAL REGULATOR-RELATED"/>
    <property type="match status" value="1"/>
</dbReference>
<dbReference type="SUPFAM" id="SSF100950">
    <property type="entry name" value="NagB/RpiA/CoA transferase-like"/>
    <property type="match status" value="1"/>
</dbReference>
<dbReference type="InterPro" id="IPR007324">
    <property type="entry name" value="Sugar-bd_dom_put"/>
</dbReference>
<keyword evidence="7" id="KW-1185">Reference proteome</keyword>
<protein>
    <recommendedName>
        <fullName evidence="5">Sugar-binding domain-containing protein</fullName>
    </recommendedName>
</protein>
<evidence type="ECO:0000256" key="3">
    <source>
        <dbReference type="ARBA" id="ARBA00023125"/>
    </source>
</evidence>
<dbReference type="InterPro" id="IPR051054">
    <property type="entry name" value="SorC_transcr_regulators"/>
</dbReference>
<evidence type="ECO:0000313" key="7">
    <source>
        <dbReference type="Proteomes" id="UP001193501"/>
    </source>
</evidence>
<dbReference type="EMBL" id="JAABNR010000007">
    <property type="protein sequence ID" value="NBZ87753.1"/>
    <property type="molecule type" value="Genomic_DNA"/>
</dbReference>
<evidence type="ECO:0000256" key="2">
    <source>
        <dbReference type="ARBA" id="ARBA00023015"/>
    </source>
</evidence>
<comment type="caution">
    <text evidence="6">The sequence shown here is derived from an EMBL/GenBank/DDBJ whole genome shotgun (WGS) entry which is preliminary data.</text>
</comment>
<gene>
    <name evidence="6" type="ORF">GV832_09205</name>
</gene>
<dbReference type="RefSeq" id="WP_168774564.1">
    <property type="nucleotide sequence ID" value="NZ_JAABNR010000007.1"/>
</dbReference>
<proteinExistence type="inferred from homology"/>
<dbReference type="PANTHER" id="PTHR34294:SF1">
    <property type="entry name" value="TRANSCRIPTIONAL REGULATOR LSRR"/>
    <property type="match status" value="1"/>
</dbReference>
<reference evidence="6" key="1">
    <citation type="submission" date="2020-01" db="EMBL/GenBank/DDBJ databases">
        <authorList>
            <person name="Chen W.-M."/>
        </authorList>
    </citation>
    <scope>NUCLEOTIDE SEQUENCE</scope>
    <source>
        <strain evidence="6">CYK-10</strain>
    </source>
</reference>
<evidence type="ECO:0000313" key="6">
    <source>
        <dbReference type="EMBL" id="NBZ87753.1"/>
    </source>
</evidence>
<name>A0AAE5BVY5_9RHOB</name>
<dbReference type="Proteomes" id="UP001193501">
    <property type="component" value="Unassembled WGS sequence"/>
</dbReference>
<sequence>MNPPTPTHHPDSLEARVIWLHDVGGLAAREIAWRLGVPEVRVEKILAAPRIGLAASVAPESETRNLAEVSRRLAARHGLAAVHLGARLLPSESAMETVSRAGAAFLAEELRQAGAGPGGRLIALSHGRTIAGAAAALPRVRASHVRFVSLLGDLTARRSAYPHEVMYTLARRLGAEAFIMPAPLYLSSPAECLALEQISFIRDILRLQAEADTLILGIGQADTESQLLSMGMMERVALEMLMEAGAAGEIMGRFIDKEGREIPSDLARRTVSPPIESLRGRRVVGIAGGMSKVRAIRAVLASGILVELITDLATAEALLI</sequence>
<evidence type="ECO:0000256" key="1">
    <source>
        <dbReference type="ARBA" id="ARBA00010466"/>
    </source>
</evidence>
<dbReference type="Gene3D" id="3.40.50.1360">
    <property type="match status" value="1"/>
</dbReference>
<dbReference type="GO" id="GO:0030246">
    <property type="term" value="F:carbohydrate binding"/>
    <property type="evidence" value="ECO:0007669"/>
    <property type="project" value="InterPro"/>
</dbReference>
<dbReference type="GO" id="GO:0003677">
    <property type="term" value="F:DNA binding"/>
    <property type="evidence" value="ECO:0007669"/>
    <property type="project" value="UniProtKB-KW"/>
</dbReference>
<evidence type="ECO:0000256" key="4">
    <source>
        <dbReference type="ARBA" id="ARBA00023163"/>
    </source>
</evidence>
<organism evidence="6 7">
    <name type="scientific">Stagnihabitans tardus</name>
    <dbReference type="NCBI Taxonomy" id="2699202"/>
    <lineage>
        <taxon>Bacteria</taxon>
        <taxon>Pseudomonadati</taxon>
        <taxon>Pseudomonadota</taxon>
        <taxon>Alphaproteobacteria</taxon>
        <taxon>Rhodobacterales</taxon>
        <taxon>Paracoccaceae</taxon>
        <taxon>Stagnihabitans</taxon>
    </lineage>
</organism>
<comment type="similarity">
    <text evidence="1">Belongs to the SorC transcriptional regulatory family.</text>
</comment>
<feature type="domain" description="Sugar-binding" evidence="5">
    <location>
        <begin position="64"/>
        <end position="319"/>
    </location>
</feature>
<dbReference type="Pfam" id="PF04198">
    <property type="entry name" value="Sugar-bind"/>
    <property type="match status" value="1"/>
</dbReference>
<dbReference type="InterPro" id="IPR037171">
    <property type="entry name" value="NagB/RpiA_transferase-like"/>
</dbReference>
<evidence type="ECO:0000259" key="5">
    <source>
        <dbReference type="Pfam" id="PF04198"/>
    </source>
</evidence>
<dbReference type="AlphaFoldDB" id="A0AAE5BVY5"/>